<evidence type="ECO:0000256" key="6">
    <source>
        <dbReference type="SAM" id="MobiDB-lite"/>
    </source>
</evidence>
<evidence type="ECO:0000256" key="3">
    <source>
        <dbReference type="ARBA" id="ARBA00023125"/>
    </source>
</evidence>
<feature type="domain" description="HTH cro/C1-type" evidence="7">
    <location>
        <begin position="488"/>
        <end position="542"/>
    </location>
</feature>
<dbReference type="PANTHER" id="PTHR10245:SF15">
    <property type="entry name" value="ENDOTHELIAL DIFFERENTIATION-RELATED FACTOR 1"/>
    <property type="match status" value="1"/>
</dbReference>
<dbReference type="PROSITE" id="PS50943">
    <property type="entry name" value="HTH_CROC1"/>
    <property type="match status" value="1"/>
</dbReference>
<evidence type="ECO:0000256" key="5">
    <source>
        <dbReference type="ARBA" id="ARBA00035107"/>
    </source>
</evidence>
<feature type="compositionally biased region" description="Low complexity" evidence="6">
    <location>
        <begin position="30"/>
        <end position="39"/>
    </location>
</feature>
<name>A0AAF0J555_9BASI</name>
<feature type="region of interest" description="Disordered" evidence="6">
    <location>
        <begin position="1"/>
        <end position="92"/>
    </location>
</feature>
<keyword evidence="9" id="KW-1185">Reference proteome</keyword>
<dbReference type="GO" id="GO:0005634">
    <property type="term" value="C:nucleus"/>
    <property type="evidence" value="ECO:0007669"/>
    <property type="project" value="TreeGrafter"/>
</dbReference>
<dbReference type="PANTHER" id="PTHR10245">
    <property type="entry name" value="ENDOTHELIAL DIFFERENTIATION-RELATED FACTOR 1 MULTIPROTEIN BRIDGING FACTOR 1"/>
    <property type="match status" value="1"/>
</dbReference>
<feature type="compositionally biased region" description="Basic and acidic residues" evidence="6">
    <location>
        <begin position="1"/>
        <end position="18"/>
    </location>
</feature>
<evidence type="ECO:0000256" key="1">
    <source>
        <dbReference type="ARBA" id="ARBA00009802"/>
    </source>
</evidence>
<dbReference type="CDD" id="cd00093">
    <property type="entry name" value="HTH_XRE"/>
    <property type="match status" value="1"/>
</dbReference>
<dbReference type="EMBL" id="CP119877">
    <property type="protein sequence ID" value="WFD33868.1"/>
    <property type="molecule type" value="Genomic_DNA"/>
</dbReference>
<dbReference type="GO" id="GO:0003677">
    <property type="term" value="F:DNA binding"/>
    <property type="evidence" value="ECO:0007669"/>
    <property type="project" value="UniProtKB-KW"/>
</dbReference>
<dbReference type="Proteomes" id="UP001219933">
    <property type="component" value="Chromosome 1"/>
</dbReference>
<proteinExistence type="inferred from homology"/>
<comment type="function">
    <text evidence="5">Transcriptional coactivator that stimulates GCN4-dependent transcriptional activity by bridging the DNA-binding region of GCN4 and TBP (SPT15), thereby recruiting TBP to GCN4-bound promoters. Involved in induction of the ribosome quality control (RQC) pathway; a pathway that degrades nascent peptide chains during problematic translation. Required to prevent stalled ribosomes from frameshifting.</text>
</comment>
<feature type="compositionally biased region" description="Basic and acidic residues" evidence="6">
    <location>
        <begin position="51"/>
        <end position="78"/>
    </location>
</feature>
<reference evidence="8" key="1">
    <citation type="submission" date="2023-03" db="EMBL/GenBank/DDBJ databases">
        <title>Mating type loci evolution in Malassezia.</title>
        <authorList>
            <person name="Coelho M.A."/>
        </authorList>
    </citation>
    <scope>NUCLEOTIDE SEQUENCE</scope>
    <source>
        <strain evidence="8">CBS 11721</strain>
    </source>
</reference>
<accession>A0AAF0J555</accession>
<evidence type="ECO:0000256" key="2">
    <source>
        <dbReference type="ARBA" id="ARBA00023015"/>
    </source>
</evidence>
<dbReference type="SMART" id="SM00530">
    <property type="entry name" value="HTH_XRE"/>
    <property type="match status" value="1"/>
</dbReference>
<evidence type="ECO:0000313" key="9">
    <source>
        <dbReference type="Proteomes" id="UP001219933"/>
    </source>
</evidence>
<dbReference type="Pfam" id="PF08523">
    <property type="entry name" value="MBF1"/>
    <property type="match status" value="1"/>
</dbReference>
<evidence type="ECO:0000259" key="7">
    <source>
        <dbReference type="PROSITE" id="PS50943"/>
    </source>
</evidence>
<evidence type="ECO:0000256" key="4">
    <source>
        <dbReference type="ARBA" id="ARBA00023163"/>
    </source>
</evidence>
<dbReference type="InterPro" id="IPR001387">
    <property type="entry name" value="Cro/C1-type_HTH"/>
</dbReference>
<dbReference type="AlphaFoldDB" id="A0AAF0J555"/>
<organism evidence="8 9">
    <name type="scientific">Malassezia cuniculi</name>
    <dbReference type="NCBI Taxonomy" id="948313"/>
    <lineage>
        <taxon>Eukaryota</taxon>
        <taxon>Fungi</taxon>
        <taxon>Dikarya</taxon>
        <taxon>Basidiomycota</taxon>
        <taxon>Ustilaginomycotina</taxon>
        <taxon>Malasseziomycetes</taxon>
        <taxon>Malasseziales</taxon>
        <taxon>Malasseziaceae</taxon>
        <taxon>Malassezia</taxon>
    </lineage>
</organism>
<dbReference type="FunFam" id="1.10.260.40:FF:000018">
    <property type="entry name" value="Multiprotein bridging factor 1"/>
    <property type="match status" value="1"/>
</dbReference>
<comment type="similarity">
    <text evidence="1">Belongs to the MBF1 family.</text>
</comment>
<keyword evidence="3" id="KW-0238">DNA-binding</keyword>
<dbReference type="SUPFAM" id="SSF47413">
    <property type="entry name" value="lambda repressor-like DNA-binding domains"/>
    <property type="match status" value="1"/>
</dbReference>
<evidence type="ECO:0000313" key="8">
    <source>
        <dbReference type="EMBL" id="WFD33868.1"/>
    </source>
</evidence>
<dbReference type="Pfam" id="PF01381">
    <property type="entry name" value="HTH_3"/>
    <property type="match status" value="1"/>
</dbReference>
<gene>
    <name evidence="8" type="primary">MBF1</name>
    <name evidence="8" type="ORF">MCUN1_000691</name>
</gene>
<keyword evidence="4" id="KW-0804">Transcription</keyword>
<dbReference type="InterPro" id="IPR010982">
    <property type="entry name" value="Lambda_DNA-bd_dom_sf"/>
</dbReference>
<keyword evidence="2" id="KW-0805">Transcription regulation</keyword>
<dbReference type="InterPro" id="IPR013729">
    <property type="entry name" value="MBF1_N"/>
</dbReference>
<protein>
    <submittedName>
        <fullName evidence="8">Multiprotein-bridging factor 1</fullName>
    </submittedName>
</protein>
<dbReference type="Gene3D" id="1.10.260.40">
    <property type="entry name" value="lambda repressor-like DNA-binding domains"/>
    <property type="match status" value="1"/>
</dbReference>
<sequence length="553" mass="60462">MHPKDAHSSCISEEEKYQKSLYKGKKEKPAASNAPAPAKTSVAAPAPAPTKSEKEQPKKQATDSEPPKKKAKVDESSKKKSSKSSARAAKACEPAALKDTIAKLGGSKGVTLAELAEHLEKSNDIKRSRVDAALFKLRLTVSDGRLTHDHVSSRNSEKAKLRVPSGDERFFLLTSPSRGLDKAAGLDAEFNLLQPTVQQEYRIVASGRHDAFAIEVYELSVLVSILCGNLAQLATSAPLDELYNIATTTHIEQERLANDVKMLVGDVSIDDHATLFRHLLRLEPLCSGRTGHLQHYLAHNGDVCSPVYTSLVHGSHLDHTGVFWVDTLCLHLVPRLREEAWTTLRRSYMVIPLRTTIASAINEGPDASLRLLNAPLDPDVTSDRPGVQWLERELYLQPPWATPEALLALLVSHFALIGRKARPSGGVRQGPTSLERAKAVGAVKENDRKTNAGTNKAYGTDHQHIAKLDRENEVLPPPRVPPTVGKLISQARQAKNMTQKDLSTRINEKPNVVSEYEQGRAIPNPQILGKMERVLGVKLRGKNIGAPLGGPKK</sequence>